<proteinExistence type="predicted"/>
<gene>
    <name evidence="3" type="ORF">BDK51DRAFT_51236</name>
</gene>
<dbReference type="Pfam" id="PF23138">
    <property type="entry name" value="CTLH_Armc9"/>
    <property type="match status" value="1"/>
</dbReference>
<keyword evidence="4" id="KW-1185">Reference proteome</keyword>
<dbReference type="GO" id="GO:0005814">
    <property type="term" value="C:centriole"/>
    <property type="evidence" value="ECO:0007669"/>
    <property type="project" value="TreeGrafter"/>
</dbReference>
<evidence type="ECO:0000313" key="4">
    <source>
        <dbReference type="Proteomes" id="UP000269721"/>
    </source>
</evidence>
<feature type="non-terminal residue" evidence="3">
    <location>
        <position position="294"/>
    </location>
</feature>
<organism evidence="3 4">
    <name type="scientific">Blyttiomyces helicus</name>
    <dbReference type="NCBI Taxonomy" id="388810"/>
    <lineage>
        <taxon>Eukaryota</taxon>
        <taxon>Fungi</taxon>
        <taxon>Fungi incertae sedis</taxon>
        <taxon>Chytridiomycota</taxon>
        <taxon>Chytridiomycota incertae sedis</taxon>
        <taxon>Chytridiomycetes</taxon>
        <taxon>Chytridiomycetes incertae sedis</taxon>
        <taxon>Blyttiomyces</taxon>
    </lineage>
</organism>
<dbReference type="GO" id="GO:0036064">
    <property type="term" value="C:ciliary basal body"/>
    <property type="evidence" value="ECO:0007669"/>
    <property type="project" value="InterPro"/>
</dbReference>
<dbReference type="OrthoDB" id="193023at2759"/>
<reference evidence="3" key="1">
    <citation type="submission" date="2018-06" db="EMBL/GenBank/DDBJ databases">
        <title>Leveraging single-cell genomics to expand the Fungal Tree of Life.</title>
        <authorList>
            <consortium name="DOE Joint Genome Institute"/>
            <person name="Ahrendt S.R."/>
            <person name="Quandt C.A."/>
            <person name="Ciobanu D."/>
            <person name="Clum A."/>
            <person name="Salamov A."/>
            <person name="Andreopoulos B."/>
            <person name="Cheng J.-F."/>
            <person name="Woyke T."/>
            <person name="Pelin A."/>
            <person name="Henrissat B."/>
            <person name="Reynolds N."/>
            <person name="Benny G.L."/>
            <person name="Smith M.E."/>
            <person name="James T.Y."/>
            <person name="Grigoriev I.V."/>
        </authorList>
    </citation>
    <scope>NUCLEOTIDE SEQUENCE</scope>
    <source>
        <strain evidence="3">Perch Fen</strain>
    </source>
</reference>
<dbReference type="GO" id="GO:0097542">
    <property type="term" value="C:ciliary tip"/>
    <property type="evidence" value="ECO:0007669"/>
    <property type="project" value="TreeGrafter"/>
</dbReference>
<evidence type="ECO:0000259" key="2">
    <source>
        <dbReference type="Pfam" id="PF23138"/>
    </source>
</evidence>
<dbReference type="PANTHER" id="PTHR14881:SF4">
    <property type="entry name" value="LISH DOMAIN-CONTAINING PROTEIN ARMC9"/>
    <property type="match status" value="1"/>
</dbReference>
<name>A0A4P9VZI8_9FUNG</name>
<dbReference type="InterPro" id="IPR040369">
    <property type="entry name" value="ARMC9"/>
</dbReference>
<protein>
    <recommendedName>
        <fullName evidence="2">ARMC9 CTLH-like domain-containing protein</fullName>
    </recommendedName>
</protein>
<sequence>MGCGDRRLRAKSSAQLRREPPSSIKVGEWLSEEGEFWQARFPSEDEDEDNEGGIMPASSSVVAGDGDGGGGTIGRGGNEAVTGNAGVVTVKETGGSAQSEIVTANPLVQPRRGPPNGSTAGEWLREEREFREAVPPSEHKDEDEDEGAHVIMPASRCLQTRRGPPYGPTVGEWYLHYADYRATVGTFDTECGRKGRPIEAVDSGRARTARAGADESRFLLSFRDGDRESFFAAWDERFPPAVRKSDTLYQKLEFTLNIYFCVFPIHPGVAEAASRVRGPLTAGRGGRVDGVWDV</sequence>
<dbReference type="PANTHER" id="PTHR14881">
    <property type="entry name" value="LISH DOMAIN-CONTAINING PROTEIN ARMC9"/>
    <property type="match status" value="1"/>
</dbReference>
<evidence type="ECO:0000313" key="3">
    <source>
        <dbReference type="EMBL" id="RKO83788.1"/>
    </source>
</evidence>
<evidence type="ECO:0000256" key="1">
    <source>
        <dbReference type="SAM" id="MobiDB-lite"/>
    </source>
</evidence>
<feature type="compositionally biased region" description="Gly residues" evidence="1">
    <location>
        <begin position="65"/>
        <end position="77"/>
    </location>
</feature>
<dbReference type="InterPro" id="IPR056327">
    <property type="entry name" value="ARMC9_CTLH-like_dom"/>
</dbReference>
<dbReference type="Proteomes" id="UP000269721">
    <property type="component" value="Unassembled WGS sequence"/>
</dbReference>
<feature type="region of interest" description="Disordered" evidence="1">
    <location>
        <begin position="1"/>
        <end position="81"/>
    </location>
</feature>
<accession>A0A4P9VZI8</accession>
<dbReference type="GO" id="GO:0060271">
    <property type="term" value="P:cilium assembly"/>
    <property type="evidence" value="ECO:0007669"/>
    <property type="project" value="InterPro"/>
</dbReference>
<dbReference type="EMBL" id="ML000839">
    <property type="protein sequence ID" value="RKO83788.1"/>
    <property type="molecule type" value="Genomic_DNA"/>
</dbReference>
<feature type="domain" description="ARMC9 CTLH-like" evidence="2">
    <location>
        <begin position="215"/>
        <end position="271"/>
    </location>
</feature>
<dbReference type="AlphaFoldDB" id="A0A4P9VZI8"/>